<dbReference type="Pfam" id="PF07726">
    <property type="entry name" value="AAA_3"/>
    <property type="match status" value="1"/>
</dbReference>
<dbReference type="EMBL" id="CP014228">
    <property type="protein sequence ID" value="AMD87213.1"/>
    <property type="molecule type" value="Genomic_DNA"/>
</dbReference>
<dbReference type="InterPro" id="IPR041628">
    <property type="entry name" value="ChlI/MoxR_AAA_lid"/>
</dbReference>
<dbReference type="PANTHER" id="PTHR42759">
    <property type="entry name" value="MOXR FAMILY PROTEIN"/>
    <property type="match status" value="1"/>
</dbReference>
<accession>A0A109W7N7</accession>
<dbReference type="Proteomes" id="UP000065220">
    <property type="component" value="Chromosome"/>
</dbReference>
<name>A0A109W7N7_ACTRD</name>
<dbReference type="Pfam" id="PF17863">
    <property type="entry name" value="AAA_lid_2"/>
    <property type="match status" value="1"/>
</dbReference>
<evidence type="ECO:0000256" key="1">
    <source>
        <dbReference type="SAM" id="MobiDB-lite"/>
    </source>
</evidence>
<dbReference type="SUPFAM" id="SSF52540">
    <property type="entry name" value="P-loop containing nucleoside triphosphate hydrolases"/>
    <property type="match status" value="1"/>
</dbReference>
<dbReference type="AlphaFoldDB" id="A0A109W7N7"/>
<dbReference type="InterPro" id="IPR011703">
    <property type="entry name" value="ATPase_AAA-3"/>
</dbReference>
<keyword evidence="5" id="KW-1185">Reference proteome</keyword>
<evidence type="ECO:0000313" key="4">
    <source>
        <dbReference type="EMBL" id="AMD87213.1"/>
    </source>
</evidence>
<gene>
    <name evidence="4" type="ORF">AXF14_05955</name>
</gene>
<reference evidence="5" key="1">
    <citation type="submission" date="2016-02" db="EMBL/GenBank/DDBJ databases">
        <authorList>
            <person name="Holder M.E."/>
            <person name="Ajami N.J."/>
            <person name="Petrosino J.F."/>
        </authorList>
    </citation>
    <scope>NUCLEOTIDE SEQUENCE [LARGE SCALE GENOMIC DNA]</scope>
    <source>
        <strain evidence="5">CCUG 36733</strain>
    </source>
</reference>
<dbReference type="GO" id="GO:0016887">
    <property type="term" value="F:ATP hydrolysis activity"/>
    <property type="evidence" value="ECO:0007669"/>
    <property type="project" value="InterPro"/>
</dbReference>
<dbReference type="InterPro" id="IPR050764">
    <property type="entry name" value="CbbQ/NirQ/NorQ/GpvN"/>
</dbReference>
<dbReference type="OrthoDB" id="9808397at2"/>
<proteinExistence type="predicted"/>
<dbReference type="CDD" id="cd00009">
    <property type="entry name" value="AAA"/>
    <property type="match status" value="1"/>
</dbReference>
<feature type="domain" description="ChlI/MoxR AAA lid" evidence="3">
    <location>
        <begin position="376"/>
        <end position="441"/>
    </location>
</feature>
<dbReference type="KEGG" id="ard:AXF14_05955"/>
<dbReference type="GO" id="GO:0005524">
    <property type="term" value="F:ATP binding"/>
    <property type="evidence" value="ECO:0007669"/>
    <property type="project" value="InterPro"/>
</dbReference>
<evidence type="ECO:0000259" key="2">
    <source>
        <dbReference type="Pfam" id="PF07726"/>
    </source>
</evidence>
<protein>
    <submittedName>
        <fullName evidence="4">AAA family ATPase</fullName>
    </submittedName>
</protein>
<feature type="domain" description="ATPase AAA-3" evidence="2">
    <location>
        <begin position="167"/>
        <end position="297"/>
    </location>
</feature>
<feature type="region of interest" description="Disordered" evidence="1">
    <location>
        <begin position="1"/>
        <end position="132"/>
    </location>
</feature>
<dbReference type="Gene3D" id="3.40.50.300">
    <property type="entry name" value="P-loop containing nucleotide triphosphate hydrolases"/>
    <property type="match status" value="1"/>
</dbReference>
<evidence type="ECO:0000313" key="5">
    <source>
        <dbReference type="Proteomes" id="UP000065220"/>
    </source>
</evidence>
<evidence type="ECO:0000259" key="3">
    <source>
        <dbReference type="Pfam" id="PF17863"/>
    </source>
</evidence>
<feature type="compositionally biased region" description="Basic and acidic residues" evidence="1">
    <location>
        <begin position="107"/>
        <end position="132"/>
    </location>
</feature>
<organism evidence="4 5">
    <name type="scientific">Actinomyces radicidentis</name>
    <dbReference type="NCBI Taxonomy" id="111015"/>
    <lineage>
        <taxon>Bacteria</taxon>
        <taxon>Bacillati</taxon>
        <taxon>Actinomycetota</taxon>
        <taxon>Actinomycetes</taxon>
        <taxon>Actinomycetales</taxon>
        <taxon>Actinomycetaceae</taxon>
        <taxon>Actinomyces</taxon>
    </lineage>
</organism>
<dbReference type="PANTHER" id="PTHR42759:SF1">
    <property type="entry name" value="MAGNESIUM-CHELATASE SUBUNIT CHLD"/>
    <property type="match status" value="1"/>
</dbReference>
<dbReference type="Gene3D" id="1.10.8.80">
    <property type="entry name" value="Magnesium chelatase subunit I, C-Terminal domain"/>
    <property type="match status" value="1"/>
</dbReference>
<dbReference type="STRING" id="111015.AXF14_05955"/>
<dbReference type="RefSeq" id="WP_067941650.1">
    <property type="nucleotide sequence ID" value="NZ_CP014228.1"/>
</dbReference>
<dbReference type="InterPro" id="IPR027417">
    <property type="entry name" value="P-loop_NTPase"/>
</dbReference>
<feature type="compositionally biased region" description="Low complexity" evidence="1">
    <location>
        <begin position="54"/>
        <end position="73"/>
    </location>
</feature>
<sequence>MSTQPEQPYGVPARPAAPADGGQVPPSIPPSGTGRRAHRPEQRAAFELAPDAGQQQAPAVPSAPAPSSAPVQATGGGIATGNHALGLPGTPSGESYPAPTGSLPSRSELEREAKRSAAADSRESSPEADLERAGELLSRVTKTFSQRVVGQPQLRVALVSTLVAGGHILLESVPGLAKTTAAQTLASAVSGSFHRIQCTPDLMPNDIIGTQVLNYSTGEMTTQLGPVHANIVLLDEINRSSAKTQSAMLEAMQERQTSIGGVVYPLPKPFMVLATQNPIEEEGTYVLPEAQMDRFLMKEVLTYPKPAEEADVLDRISKGTFGKPITTPPISTDDVLWLQGAVERVYVDPVIKQYIVALVNTSRGGGPRPVQGLERHVRVGASPRGGIALMRVAQAIALQAGRTYVTPDDVGLLRHAVLRHRLVLTYDALADDVAPESIIDAIFAAVPTP</sequence>